<keyword evidence="2" id="KW-0472">Membrane</keyword>
<evidence type="ECO:0000256" key="1">
    <source>
        <dbReference type="SAM" id="MobiDB-lite"/>
    </source>
</evidence>
<organism evidence="3 4">
    <name type="scientific">Actinomadura harenae</name>
    <dbReference type="NCBI Taxonomy" id="2483351"/>
    <lineage>
        <taxon>Bacteria</taxon>
        <taxon>Bacillati</taxon>
        <taxon>Actinomycetota</taxon>
        <taxon>Actinomycetes</taxon>
        <taxon>Streptosporangiales</taxon>
        <taxon>Thermomonosporaceae</taxon>
        <taxon>Actinomadura</taxon>
    </lineage>
</organism>
<dbReference type="InterPro" id="IPR019675">
    <property type="entry name" value="DUF2550"/>
</dbReference>
<feature type="region of interest" description="Disordered" evidence="1">
    <location>
        <begin position="52"/>
        <end position="78"/>
    </location>
</feature>
<reference evidence="3 4" key="1">
    <citation type="submission" date="2018-10" db="EMBL/GenBank/DDBJ databases">
        <title>Isolation from soil.</title>
        <authorList>
            <person name="Hu J."/>
        </authorList>
    </citation>
    <scope>NUCLEOTIDE SEQUENCE [LARGE SCALE GENOMIC DNA]</scope>
    <source>
        <strain evidence="3 4">NEAU-Ht49</strain>
    </source>
</reference>
<sequence length="181" mass="18941">MGGHLALDAGTVLAAVVLLVALVFGVLTVRRWLFVRAGGTVECSLRELRSAAAGSSPDGASPDRGSADRASVGGASADGPAGPWRLGFGRYKGDVLQWHRVFGFRRRPRQVIHRRGLVVAGRRVPQGEEAAGLLPDVTIVEVRDGGRRLELAMGASALTGFLAWLEAAPPGSPVDSPVQDS</sequence>
<accession>A0A3M2M7F1</accession>
<gene>
    <name evidence="3" type="ORF">EBO15_09090</name>
</gene>
<keyword evidence="2" id="KW-0812">Transmembrane</keyword>
<evidence type="ECO:0000256" key="2">
    <source>
        <dbReference type="SAM" id="Phobius"/>
    </source>
</evidence>
<protein>
    <submittedName>
        <fullName evidence="3">DUF2550 family protein</fullName>
    </submittedName>
</protein>
<feature type="transmembrane region" description="Helical" evidence="2">
    <location>
        <begin position="12"/>
        <end position="29"/>
    </location>
</feature>
<keyword evidence="2" id="KW-1133">Transmembrane helix</keyword>
<comment type="caution">
    <text evidence="3">The sequence shown here is derived from an EMBL/GenBank/DDBJ whole genome shotgun (WGS) entry which is preliminary data.</text>
</comment>
<proteinExistence type="predicted"/>
<name>A0A3M2M7F1_9ACTN</name>
<dbReference type="EMBL" id="RFFG01000012">
    <property type="protein sequence ID" value="RMI45734.1"/>
    <property type="molecule type" value="Genomic_DNA"/>
</dbReference>
<dbReference type="AlphaFoldDB" id="A0A3M2M7F1"/>
<keyword evidence="4" id="KW-1185">Reference proteome</keyword>
<feature type="compositionally biased region" description="Low complexity" evidence="1">
    <location>
        <begin position="52"/>
        <end position="63"/>
    </location>
</feature>
<dbReference type="Pfam" id="PF10739">
    <property type="entry name" value="DUF2550"/>
    <property type="match status" value="1"/>
</dbReference>
<dbReference type="RefSeq" id="WP_122193885.1">
    <property type="nucleotide sequence ID" value="NZ_JBHSKC010000001.1"/>
</dbReference>
<evidence type="ECO:0000313" key="4">
    <source>
        <dbReference type="Proteomes" id="UP000282674"/>
    </source>
</evidence>
<dbReference type="OrthoDB" id="4793422at2"/>
<evidence type="ECO:0000313" key="3">
    <source>
        <dbReference type="EMBL" id="RMI45734.1"/>
    </source>
</evidence>
<dbReference type="Proteomes" id="UP000282674">
    <property type="component" value="Unassembled WGS sequence"/>
</dbReference>